<dbReference type="EMBL" id="EAAA01002880">
    <property type="status" value="NOT_ANNOTATED_CDS"/>
    <property type="molecule type" value="Genomic_DNA"/>
</dbReference>
<reference evidence="2" key="1">
    <citation type="journal article" date="2002" name="Science">
        <title>The draft genome of Ciona intestinalis: insights into chordate and vertebrate origins.</title>
        <authorList>
            <person name="Dehal P."/>
            <person name="Satou Y."/>
            <person name="Campbell R.K."/>
            <person name="Chapman J."/>
            <person name="Degnan B."/>
            <person name="De Tomaso A."/>
            <person name="Davidson B."/>
            <person name="Di Gregorio A."/>
            <person name="Gelpke M."/>
            <person name="Goodstein D.M."/>
            <person name="Harafuji N."/>
            <person name="Hastings K.E."/>
            <person name="Ho I."/>
            <person name="Hotta K."/>
            <person name="Huang W."/>
            <person name="Kawashima T."/>
            <person name="Lemaire P."/>
            <person name="Martinez D."/>
            <person name="Meinertzhagen I.A."/>
            <person name="Necula S."/>
            <person name="Nonaka M."/>
            <person name="Putnam N."/>
            <person name="Rash S."/>
            <person name="Saiga H."/>
            <person name="Satake M."/>
            <person name="Terry A."/>
            <person name="Yamada L."/>
            <person name="Wang H.G."/>
            <person name="Awazu S."/>
            <person name="Azumi K."/>
            <person name="Boore J."/>
            <person name="Branno M."/>
            <person name="Chin-Bow S."/>
            <person name="DeSantis R."/>
            <person name="Doyle S."/>
            <person name="Francino P."/>
            <person name="Keys D.N."/>
            <person name="Haga S."/>
            <person name="Hayashi H."/>
            <person name="Hino K."/>
            <person name="Imai K.S."/>
            <person name="Inaba K."/>
            <person name="Kano S."/>
            <person name="Kobayashi K."/>
            <person name="Kobayashi M."/>
            <person name="Lee B.I."/>
            <person name="Makabe K.W."/>
            <person name="Manohar C."/>
            <person name="Matassi G."/>
            <person name="Medina M."/>
            <person name="Mochizuki Y."/>
            <person name="Mount S."/>
            <person name="Morishita T."/>
            <person name="Miura S."/>
            <person name="Nakayama A."/>
            <person name="Nishizaka S."/>
            <person name="Nomoto H."/>
            <person name="Ohta F."/>
            <person name="Oishi K."/>
            <person name="Rigoutsos I."/>
            <person name="Sano M."/>
            <person name="Sasaki A."/>
            <person name="Sasakura Y."/>
            <person name="Shoguchi E."/>
            <person name="Shin-i T."/>
            <person name="Spagnuolo A."/>
            <person name="Stainier D."/>
            <person name="Suzuki M.M."/>
            <person name="Tassy O."/>
            <person name="Takatori N."/>
            <person name="Tokuoka M."/>
            <person name="Yagi K."/>
            <person name="Yoshizaki F."/>
            <person name="Wada S."/>
            <person name="Zhang C."/>
            <person name="Hyatt P.D."/>
            <person name="Larimer F."/>
            <person name="Detter C."/>
            <person name="Doggett N."/>
            <person name="Glavina T."/>
            <person name="Hawkins T."/>
            <person name="Richardson P."/>
            <person name="Lucas S."/>
            <person name="Kohara Y."/>
            <person name="Levine M."/>
            <person name="Satoh N."/>
            <person name="Rokhsar D.S."/>
        </authorList>
    </citation>
    <scope>NUCLEOTIDE SEQUENCE [LARGE SCALE GENOMIC DNA]</scope>
</reference>
<proteinExistence type="predicted"/>
<evidence type="ECO:0000313" key="2">
    <source>
        <dbReference type="Proteomes" id="UP000008144"/>
    </source>
</evidence>
<protein>
    <submittedName>
        <fullName evidence="1">Uncharacterized protein</fullName>
    </submittedName>
</protein>
<dbReference type="InParanoid" id="H2XYK6"/>
<dbReference type="HOGENOM" id="CLU_3191014_0_0_1"/>
<evidence type="ECO:0000313" key="1">
    <source>
        <dbReference type="Ensembl" id="ENSCINP00000034740.1"/>
    </source>
</evidence>
<dbReference type="Ensembl" id="ENSCINT00000034298.1">
    <property type="protein sequence ID" value="ENSCINP00000034740.1"/>
    <property type="gene ID" value="ENSCING00000019505.1"/>
</dbReference>
<name>H2XYK6_CIOIN</name>
<accession>H2XYK6</accession>
<sequence length="46" mass="5434">MRRVAPPSDVVLTSQAFINTWTHPVRNDYRIVLYQHGRNSHGYEHN</sequence>
<organism evidence="1 2">
    <name type="scientific">Ciona intestinalis</name>
    <name type="common">Transparent sea squirt</name>
    <name type="synonym">Ascidia intestinalis</name>
    <dbReference type="NCBI Taxonomy" id="7719"/>
    <lineage>
        <taxon>Eukaryota</taxon>
        <taxon>Metazoa</taxon>
        <taxon>Chordata</taxon>
        <taxon>Tunicata</taxon>
        <taxon>Ascidiacea</taxon>
        <taxon>Phlebobranchia</taxon>
        <taxon>Cionidae</taxon>
        <taxon>Ciona</taxon>
    </lineage>
</organism>
<reference evidence="1" key="4">
    <citation type="submission" date="2025-09" db="UniProtKB">
        <authorList>
            <consortium name="Ensembl"/>
        </authorList>
    </citation>
    <scope>IDENTIFICATION</scope>
</reference>
<reference evidence="1" key="3">
    <citation type="submission" date="2025-08" db="UniProtKB">
        <authorList>
            <consortium name="Ensembl"/>
        </authorList>
    </citation>
    <scope>IDENTIFICATION</scope>
</reference>
<dbReference type="AlphaFoldDB" id="H2XYK6"/>
<keyword evidence="2" id="KW-1185">Reference proteome</keyword>
<dbReference type="Proteomes" id="UP000008144">
    <property type="component" value="Chromosome 9"/>
</dbReference>
<reference evidence="1" key="2">
    <citation type="journal article" date="2008" name="Genome Biol.">
        <title>Improved genome assembly and evidence-based global gene model set for the chordate Ciona intestinalis: new insight into intron and operon populations.</title>
        <authorList>
            <person name="Satou Y."/>
            <person name="Mineta K."/>
            <person name="Ogasawara M."/>
            <person name="Sasakura Y."/>
            <person name="Shoguchi E."/>
            <person name="Ueno K."/>
            <person name="Yamada L."/>
            <person name="Matsumoto J."/>
            <person name="Wasserscheid J."/>
            <person name="Dewar K."/>
            <person name="Wiley G.B."/>
            <person name="Macmil S.L."/>
            <person name="Roe B.A."/>
            <person name="Zeller R.W."/>
            <person name="Hastings K.E."/>
            <person name="Lemaire P."/>
            <person name="Lindquist E."/>
            <person name="Endo T."/>
            <person name="Hotta K."/>
            <person name="Inaba K."/>
        </authorList>
    </citation>
    <scope>NUCLEOTIDE SEQUENCE [LARGE SCALE GENOMIC DNA]</scope>
    <source>
        <strain evidence="1">wild type</strain>
    </source>
</reference>